<dbReference type="EMBL" id="CADCTR010001414">
    <property type="protein sequence ID" value="CAA9295022.1"/>
    <property type="molecule type" value="Genomic_DNA"/>
</dbReference>
<gene>
    <name evidence="1" type="ORF">AVDCRST_MAG93-4193</name>
</gene>
<evidence type="ECO:0000313" key="1">
    <source>
        <dbReference type="EMBL" id="CAA9295022.1"/>
    </source>
</evidence>
<dbReference type="Gene3D" id="3.30.450.40">
    <property type="match status" value="1"/>
</dbReference>
<dbReference type="AlphaFoldDB" id="A0A6J4K486"/>
<feature type="non-terminal residue" evidence="1">
    <location>
        <position position="220"/>
    </location>
</feature>
<accession>A0A6J4K486</accession>
<organism evidence="1">
    <name type="scientific">uncultured Chloroflexia bacterium</name>
    <dbReference type="NCBI Taxonomy" id="1672391"/>
    <lineage>
        <taxon>Bacteria</taxon>
        <taxon>Bacillati</taxon>
        <taxon>Chloroflexota</taxon>
        <taxon>Chloroflexia</taxon>
        <taxon>environmental samples</taxon>
    </lineage>
</organism>
<dbReference type="SUPFAM" id="SSF55781">
    <property type="entry name" value="GAF domain-like"/>
    <property type="match status" value="1"/>
</dbReference>
<proteinExistence type="predicted"/>
<sequence length="220" mass="24125">MSIAHIYHRTTADQTRSRSLPQDILAIDSTELTQALTQAAALVREAVGARTVAIMLHDSTLAALQTIGMAARAPDERNVPMERFIENGGPEVDVYRTGNPHFAHYAEGITHRAGDEVSSHSDSVLILPLIVGSERRGVVQVVLDQAELAKSNTVAELKTAVQMIGVVVQRIERVTHLLEDAAQQARFSLIEDLTSTLNHDLRNMMAPIAGRLDLIRRQAR</sequence>
<name>A0A6J4K486_9CHLR</name>
<reference evidence="1" key="1">
    <citation type="submission" date="2020-02" db="EMBL/GenBank/DDBJ databases">
        <authorList>
            <person name="Meier V. D."/>
        </authorList>
    </citation>
    <scope>NUCLEOTIDE SEQUENCE</scope>
    <source>
        <strain evidence="1">AVDCRST_MAG93</strain>
    </source>
</reference>
<protein>
    <recommendedName>
        <fullName evidence="2">GAF domain-containing protein</fullName>
    </recommendedName>
</protein>
<dbReference type="InterPro" id="IPR029016">
    <property type="entry name" value="GAF-like_dom_sf"/>
</dbReference>
<evidence type="ECO:0008006" key="2">
    <source>
        <dbReference type="Google" id="ProtNLM"/>
    </source>
</evidence>